<dbReference type="RefSeq" id="WP_109340307.1">
    <property type="nucleotide sequence ID" value="NZ_CP029347.1"/>
</dbReference>
<name>A0A2S2E5F5_9ALTE</name>
<sequence length="117" mass="13414">MANKNAQYHKKLMQMQQELQATSEASDESGDQDTVTLDQTSVGRLSRVDALQAQQMALEQERRRQHRLNLVKMALRRLEQDDFGFCLECGEPIAPARLEYDPSVLYCIDCAEKHSNQ</sequence>
<dbReference type="SUPFAM" id="SSF57716">
    <property type="entry name" value="Glucocorticoid receptor-like (DNA-binding domain)"/>
    <property type="match status" value="1"/>
</dbReference>
<evidence type="ECO:0000259" key="6">
    <source>
        <dbReference type="Pfam" id="PF01258"/>
    </source>
</evidence>
<dbReference type="EMBL" id="CP029347">
    <property type="protein sequence ID" value="AWL12762.1"/>
    <property type="molecule type" value="Genomic_DNA"/>
</dbReference>
<evidence type="ECO:0000256" key="5">
    <source>
        <dbReference type="SAM" id="MobiDB-lite"/>
    </source>
</evidence>
<keyword evidence="3" id="KW-0862">Zinc</keyword>
<dbReference type="PANTHER" id="PTHR33823">
    <property type="entry name" value="RNA POLYMERASE-BINDING TRANSCRIPTION FACTOR DKSA-RELATED"/>
    <property type="match status" value="1"/>
</dbReference>
<evidence type="ECO:0000256" key="1">
    <source>
        <dbReference type="ARBA" id="ARBA00022723"/>
    </source>
</evidence>
<keyword evidence="8" id="KW-1185">Reference proteome</keyword>
<dbReference type="Pfam" id="PF01258">
    <property type="entry name" value="zf-dskA_traR"/>
    <property type="match status" value="1"/>
</dbReference>
<gene>
    <name evidence="7" type="ORF">HMF8227_02309</name>
</gene>
<dbReference type="PROSITE" id="PS51128">
    <property type="entry name" value="ZF_DKSA_2"/>
    <property type="match status" value="1"/>
</dbReference>
<evidence type="ECO:0000256" key="2">
    <source>
        <dbReference type="ARBA" id="ARBA00022771"/>
    </source>
</evidence>
<dbReference type="AlphaFoldDB" id="A0A2S2E5F5"/>
<proteinExistence type="predicted"/>
<feature type="domain" description="Zinc finger DksA/TraR C4-type" evidence="6">
    <location>
        <begin position="82"/>
        <end position="115"/>
    </location>
</feature>
<dbReference type="OrthoDB" id="6064855at2"/>
<evidence type="ECO:0000256" key="4">
    <source>
        <dbReference type="PROSITE-ProRule" id="PRU00510"/>
    </source>
</evidence>
<feature type="zinc finger region" description="dksA C4-type" evidence="4">
    <location>
        <begin position="86"/>
        <end position="110"/>
    </location>
</feature>
<keyword evidence="1" id="KW-0479">Metal-binding</keyword>
<evidence type="ECO:0000256" key="3">
    <source>
        <dbReference type="ARBA" id="ARBA00022833"/>
    </source>
</evidence>
<keyword evidence="2" id="KW-0863">Zinc-finger</keyword>
<dbReference type="InterPro" id="IPR000962">
    <property type="entry name" value="Znf_DskA_TraR"/>
</dbReference>
<dbReference type="PANTHER" id="PTHR33823:SF4">
    <property type="entry name" value="GENERAL STRESS PROTEIN 16O"/>
    <property type="match status" value="1"/>
</dbReference>
<organism evidence="7 8">
    <name type="scientific">Saliniradius amylolyticus</name>
    <dbReference type="NCBI Taxonomy" id="2183582"/>
    <lineage>
        <taxon>Bacteria</taxon>
        <taxon>Pseudomonadati</taxon>
        <taxon>Pseudomonadota</taxon>
        <taxon>Gammaproteobacteria</taxon>
        <taxon>Alteromonadales</taxon>
        <taxon>Alteromonadaceae</taxon>
        <taxon>Saliniradius</taxon>
    </lineage>
</organism>
<evidence type="ECO:0000313" key="7">
    <source>
        <dbReference type="EMBL" id="AWL12762.1"/>
    </source>
</evidence>
<feature type="compositionally biased region" description="Polar residues" evidence="5">
    <location>
        <begin position="14"/>
        <end position="24"/>
    </location>
</feature>
<feature type="region of interest" description="Disordered" evidence="5">
    <location>
        <begin position="1"/>
        <end position="39"/>
    </location>
</feature>
<evidence type="ECO:0000313" key="8">
    <source>
        <dbReference type="Proteomes" id="UP000245728"/>
    </source>
</evidence>
<dbReference type="Proteomes" id="UP000245728">
    <property type="component" value="Chromosome"/>
</dbReference>
<dbReference type="KEGG" id="salh:HMF8227_02309"/>
<protein>
    <recommendedName>
        <fullName evidence="6">Zinc finger DksA/TraR C4-type domain-containing protein</fullName>
    </recommendedName>
</protein>
<accession>A0A2S2E5F5</accession>
<reference evidence="7 8" key="1">
    <citation type="submission" date="2018-05" db="EMBL/GenBank/DDBJ databases">
        <title>Salinimonas sp. HMF8227 Genome sequencing and assembly.</title>
        <authorList>
            <person name="Kang H."/>
            <person name="Kang J."/>
            <person name="Cha I."/>
            <person name="Kim H."/>
            <person name="Joh K."/>
        </authorList>
    </citation>
    <scope>NUCLEOTIDE SEQUENCE [LARGE SCALE GENOMIC DNA]</scope>
    <source>
        <strain evidence="7 8">HMF8227</strain>
    </source>
</reference>
<dbReference type="GO" id="GO:0008270">
    <property type="term" value="F:zinc ion binding"/>
    <property type="evidence" value="ECO:0007669"/>
    <property type="project" value="UniProtKB-KW"/>
</dbReference>
<dbReference type="Gene3D" id="1.20.120.910">
    <property type="entry name" value="DksA, coiled-coil domain"/>
    <property type="match status" value="1"/>
</dbReference>